<feature type="binding site" evidence="6">
    <location>
        <position position="611"/>
    </location>
    <ligand>
        <name>Na(+)</name>
        <dbReference type="ChEBI" id="CHEBI:29101"/>
        <label>1</label>
    </ligand>
</feature>
<dbReference type="InterPro" id="IPR037272">
    <property type="entry name" value="SNS_sf"/>
</dbReference>
<feature type="binding site" evidence="6">
    <location>
        <position position="977"/>
    </location>
    <ligand>
        <name>Na(+)</name>
        <dbReference type="ChEBI" id="CHEBI:29101"/>
        <label>1</label>
    </ligand>
</feature>
<comment type="caution">
    <text evidence="10">The sequence shown here is derived from an EMBL/GenBank/DDBJ whole genome shotgun (WGS) entry which is preliminary data.</text>
</comment>
<dbReference type="GO" id="GO:0015374">
    <property type="term" value="F:neutral, basic amino acid:sodium:chloride symporter activity"/>
    <property type="evidence" value="ECO:0007669"/>
    <property type="project" value="TreeGrafter"/>
</dbReference>
<feature type="transmembrane region" description="Helical" evidence="9">
    <location>
        <begin position="675"/>
        <end position="702"/>
    </location>
</feature>
<dbReference type="InterPro" id="IPR000175">
    <property type="entry name" value="Na/ntran_symport"/>
</dbReference>
<comment type="similarity">
    <text evidence="8">Belongs to the sodium:neurotransmitter symporter (SNF) (TC 2.A.22) family.</text>
</comment>
<feature type="transmembrane region" description="Helical" evidence="9">
    <location>
        <begin position="1118"/>
        <end position="1140"/>
    </location>
</feature>
<feature type="transmembrane region" description="Helical" evidence="9">
    <location>
        <begin position="1077"/>
        <end position="1098"/>
    </location>
</feature>
<feature type="transmembrane region" description="Helical" evidence="9">
    <location>
        <begin position="633"/>
        <end position="654"/>
    </location>
</feature>
<dbReference type="SUPFAM" id="SSF161070">
    <property type="entry name" value="SNF-like"/>
    <property type="match status" value="2"/>
</dbReference>
<feature type="transmembrane region" description="Helical" evidence="9">
    <location>
        <begin position="789"/>
        <end position="809"/>
    </location>
</feature>
<feature type="binding site" evidence="6">
    <location>
        <position position="908"/>
    </location>
    <ligand>
        <name>Na(+)</name>
        <dbReference type="ChEBI" id="CHEBI:29101"/>
        <label>1</label>
    </ligand>
</feature>
<keyword evidence="7" id="KW-1015">Disulfide bond</keyword>
<keyword evidence="3 8" id="KW-0812">Transmembrane</keyword>
<feature type="transmembrane region" description="Helical" evidence="9">
    <location>
        <begin position="414"/>
        <end position="434"/>
    </location>
</feature>
<feature type="transmembrane region" description="Helical" evidence="9">
    <location>
        <begin position="94"/>
        <end position="119"/>
    </location>
</feature>
<feature type="transmembrane region" description="Helical" evidence="9">
    <location>
        <begin position="54"/>
        <end position="74"/>
    </location>
</feature>
<sequence length="1211" mass="135999">HTAKNDENVERGNWSSKTDYLLSMVGYAVGLGNVWRFPYLAYKNGGDASIRNQYFLMCSASTSLFFLECSFGQFTSQGPVSVWKAVPILQGVGVTMVIVSTFVAIYYNCIIAYSIYYLFASFQSPLPWSDCYDWSDKNCSKFPNVSACLCLCLPVNGLVSQYQIHHIDGYNNLQQSIHFSDLCNITSEHGRFFVVNTTWLSNNNETCPKQNVIPVPVQNPSEQYWDKVALHRSSGLDETGEVVWHLALCLLLSWIIVGAALYKGIKSSGKVVYFTATFPYVVLLILLVRGATLEGAGEGIEYYIGTQSNFSKLAEAEVWKDAATQIFYSLSTAWGGLMALSSYNKFHNNCYSDSIIVCVINCGTSVFAGFAVFSVLGHIAHVSGKPVSEVAQSGFGLAFIAYPEALSKLPVSPLWSVLFFFMLLTLGLDSQFAIMETITTTLQDEFKFLKSKRIYVTFIACILLFLLGLPCVTRAGIYWVNLIDHFCAGWIILIAAVLELIGIGYIYGGNRFIKDIEMMIGEKNWYFWLWWRACWYIISPFVLIRIRTVCSPTADWGPYLECHRGDRYKHQQRYGDNKVRVDHHVDTNDENVERGNWSSKTDYLLSMIGYAVGLGNVWRFPYLTYKNGGGAFLIPYFIMLAFAGMPVFFLECSLGQFASQGPVSVWKAVPILQGVGIMMVIASTLGTIYYNCIIAYSIYYLFASFQSPLPWSDCYEWSDENCSKIPKDLCNITSEDGKFVTVNTAWLNDNNKICPKPNIIPVPVQSPSEQYWDKVALRRSSGLDETGEVVWHLALCLLLSWIMVGAALYKGIKSSGKVVYFTATFPYVVLLILLVRGATLEGAREGIEYYIGTQSNFSKLAEAEVWKDAAAQIFFSLSTTSGGLIALSSYNKFHNNCYTDSIIVCLTNCGTSVFAGFAIFSILGHISHVTEKPVSEVAQSGFGLAFIAYPEALSNLPVSPLWSVLFFFMLLTLGLDSVFATVETITTTLQDELPKYFKSKRIHMTAAACILFFLLGLPCVTRAGIYWVKLIDHFCAGWMILFAAVLEIIGICYIYGGNRFIEDIEMMIGKKNWWFWLWWRACWFIISPCILIAILFWSLATFTSPSYGSVVYPNWATSIGWCMTAVCLIWIPVLAALKAIEANGSIWQAREHSCVTPIKKITACTPTADWGPYLECHRGDRYKHQQSPWDKKSCKFRETEVSVINDHNIWV</sequence>
<reference evidence="10" key="1">
    <citation type="journal article" date="2021" name="Cell">
        <title>Tracing the genetic footprints of vertebrate landing in non-teleost ray-finned fishes.</title>
        <authorList>
            <person name="Bi X."/>
            <person name="Wang K."/>
            <person name="Yang L."/>
            <person name="Pan H."/>
            <person name="Jiang H."/>
            <person name="Wei Q."/>
            <person name="Fang M."/>
            <person name="Yu H."/>
            <person name="Zhu C."/>
            <person name="Cai Y."/>
            <person name="He Y."/>
            <person name="Gan X."/>
            <person name="Zeng H."/>
            <person name="Yu D."/>
            <person name="Zhu Y."/>
            <person name="Jiang H."/>
            <person name="Qiu Q."/>
            <person name="Yang H."/>
            <person name="Zhang Y.E."/>
            <person name="Wang W."/>
            <person name="Zhu M."/>
            <person name="He S."/>
            <person name="Zhang G."/>
        </authorList>
    </citation>
    <scope>NUCLEOTIDE SEQUENCE</scope>
    <source>
        <strain evidence="10">Allg_001</strain>
    </source>
</reference>
<feature type="binding site" evidence="6">
    <location>
        <position position="612"/>
    </location>
    <ligand>
        <name>Na(+)</name>
        <dbReference type="ChEBI" id="CHEBI:29101"/>
        <label>1</label>
    </ligand>
</feature>
<feature type="binding site" evidence="6">
    <location>
        <position position="609"/>
    </location>
    <ligand>
        <name>Na(+)</name>
        <dbReference type="ChEBI" id="CHEBI:29101"/>
        <label>1</label>
    </ligand>
</feature>
<evidence type="ECO:0000256" key="3">
    <source>
        <dbReference type="ARBA" id="ARBA00022692"/>
    </source>
</evidence>
<feature type="transmembrane region" description="Helical" evidence="9">
    <location>
        <begin position="454"/>
        <end position="480"/>
    </location>
</feature>
<feature type="transmembrane region" description="Helical" evidence="9">
    <location>
        <begin position="487"/>
        <end position="507"/>
    </location>
</feature>
<feature type="transmembrane region" description="Helical" evidence="9">
    <location>
        <begin position="818"/>
        <end position="835"/>
    </location>
</feature>
<dbReference type="PROSITE" id="PS50267">
    <property type="entry name" value="NA_NEUROTRAN_SYMP_3"/>
    <property type="match status" value="2"/>
</dbReference>
<feature type="disulfide bond" evidence="7">
    <location>
        <begin position="714"/>
        <end position="722"/>
    </location>
</feature>
<feature type="non-terminal residue" evidence="10">
    <location>
        <position position="1"/>
    </location>
</feature>
<keyword evidence="11" id="KW-1185">Reference proteome</keyword>
<feature type="transmembrane region" description="Helical" evidence="9">
    <location>
        <begin position="1002"/>
        <end position="1025"/>
    </location>
</feature>
<dbReference type="GO" id="GO:0046872">
    <property type="term" value="F:metal ion binding"/>
    <property type="evidence" value="ECO:0007669"/>
    <property type="project" value="UniProtKB-KW"/>
</dbReference>
<evidence type="ECO:0000256" key="8">
    <source>
        <dbReference type="RuleBase" id="RU003732"/>
    </source>
</evidence>
<feature type="transmembrane region" description="Helical" evidence="9">
    <location>
        <begin position="242"/>
        <end position="265"/>
    </location>
</feature>
<evidence type="ECO:0000256" key="5">
    <source>
        <dbReference type="ARBA" id="ARBA00023136"/>
    </source>
</evidence>
<feature type="transmembrane region" description="Helical" evidence="9">
    <location>
        <begin position="603"/>
        <end position="621"/>
    </location>
</feature>
<feature type="transmembrane region" description="Helical" evidence="9">
    <location>
        <begin position="902"/>
        <end position="926"/>
    </location>
</feature>
<feature type="transmembrane region" description="Helical" evidence="9">
    <location>
        <begin position="20"/>
        <end position="42"/>
    </location>
</feature>
<dbReference type="GO" id="GO:0089718">
    <property type="term" value="P:amino acid import across plasma membrane"/>
    <property type="evidence" value="ECO:0007669"/>
    <property type="project" value="TreeGrafter"/>
</dbReference>
<proteinExistence type="inferred from homology"/>
<feature type="transmembrane region" description="Helical" evidence="9">
    <location>
        <begin position="355"/>
        <end position="380"/>
    </location>
</feature>
<dbReference type="PRINTS" id="PR00176">
    <property type="entry name" value="NANEUSMPORT"/>
</dbReference>
<evidence type="ECO:0000256" key="6">
    <source>
        <dbReference type="PIRSR" id="PIRSR600175-1"/>
    </source>
</evidence>
<feature type="binding site" evidence="6">
    <location>
        <position position="876"/>
    </location>
    <ligand>
        <name>Na(+)</name>
        <dbReference type="ChEBI" id="CHEBI:29101"/>
        <label>1</label>
    </ligand>
</feature>
<dbReference type="GO" id="GO:1901235">
    <property type="term" value="F:(R)-carnitine transmembrane transporter activity"/>
    <property type="evidence" value="ECO:0007669"/>
    <property type="project" value="TreeGrafter"/>
</dbReference>
<evidence type="ECO:0000256" key="2">
    <source>
        <dbReference type="ARBA" id="ARBA00022448"/>
    </source>
</evidence>
<dbReference type="GO" id="GO:0001761">
    <property type="term" value="F:beta-alanine transmembrane transporter activity"/>
    <property type="evidence" value="ECO:0007669"/>
    <property type="project" value="TreeGrafter"/>
</dbReference>
<dbReference type="GO" id="GO:0022858">
    <property type="term" value="F:alanine transmembrane transporter activity"/>
    <property type="evidence" value="ECO:0007669"/>
    <property type="project" value="TreeGrafter"/>
</dbReference>
<evidence type="ECO:0000256" key="1">
    <source>
        <dbReference type="ARBA" id="ARBA00004141"/>
    </source>
</evidence>
<dbReference type="PROSITE" id="PS00610">
    <property type="entry name" value="NA_NEUROTRAN_SYMP_1"/>
    <property type="match status" value="1"/>
</dbReference>
<feature type="transmembrane region" description="Helical" evidence="9">
    <location>
        <begin position="961"/>
        <end position="982"/>
    </location>
</feature>
<protein>
    <recommendedName>
        <fullName evidence="8">Transporter</fullName>
    </recommendedName>
</protein>
<keyword evidence="6" id="KW-0915">Sodium</keyword>
<keyword evidence="5 9" id="KW-0472">Membrane</keyword>
<keyword evidence="6" id="KW-0479">Metal-binding</keyword>
<dbReference type="PROSITE" id="PS00754">
    <property type="entry name" value="NA_NEUROTRAN_SYMP_2"/>
    <property type="match status" value="2"/>
</dbReference>
<evidence type="ECO:0000313" key="11">
    <source>
        <dbReference type="Proteomes" id="UP000736164"/>
    </source>
</evidence>
<name>A0A8J7NM49_ATRSP</name>
<comment type="subcellular location">
    <subcellularLocation>
        <location evidence="1">Membrane</location>
        <topology evidence="1">Multi-pass membrane protein</topology>
    </subcellularLocation>
</comment>
<feature type="binding site" evidence="6">
    <location>
        <position position="616"/>
    </location>
    <ligand>
        <name>Na(+)</name>
        <dbReference type="ChEBI" id="CHEBI:29101"/>
        <label>1</label>
    </ligand>
</feature>
<feature type="transmembrane region" description="Helical" evidence="9">
    <location>
        <begin position="271"/>
        <end position="288"/>
    </location>
</feature>
<dbReference type="Pfam" id="PF00209">
    <property type="entry name" value="SNF"/>
    <property type="match status" value="3"/>
</dbReference>
<dbReference type="GO" id="GO:0005886">
    <property type="term" value="C:plasma membrane"/>
    <property type="evidence" value="ECO:0007669"/>
    <property type="project" value="TreeGrafter"/>
</dbReference>
<dbReference type="EMBL" id="JAAWVO010025742">
    <property type="protein sequence ID" value="MBN3315947.1"/>
    <property type="molecule type" value="Genomic_DNA"/>
</dbReference>
<dbReference type="AlphaFoldDB" id="A0A8J7NM49"/>
<dbReference type="PANTHER" id="PTHR11616">
    <property type="entry name" value="SODIUM/CHLORIDE DEPENDENT TRANSPORTER"/>
    <property type="match status" value="1"/>
</dbReference>
<dbReference type="Proteomes" id="UP000736164">
    <property type="component" value="Unassembled WGS sequence"/>
</dbReference>
<feature type="binding site" evidence="6">
    <location>
        <position position="973"/>
    </location>
    <ligand>
        <name>Na(+)</name>
        <dbReference type="ChEBI" id="CHEBI:29101"/>
        <label>1</label>
    </ligand>
</feature>
<evidence type="ECO:0000313" key="10">
    <source>
        <dbReference type="EMBL" id="MBN3315947.1"/>
    </source>
</evidence>
<feature type="non-terminal residue" evidence="10">
    <location>
        <position position="1211"/>
    </location>
</feature>
<keyword evidence="4 9" id="KW-1133">Transmembrane helix</keyword>
<feature type="transmembrane region" description="Helical" evidence="9">
    <location>
        <begin position="527"/>
        <end position="544"/>
    </location>
</feature>
<gene>
    <name evidence="10" type="primary">Slc6a14</name>
    <name evidence="10" type="ORF">GTO95_0002514</name>
</gene>
<organism evidence="10 11">
    <name type="scientific">Atractosteus spatula</name>
    <name type="common">Alligator gar</name>
    <name type="synonym">Lepisosteus spatula</name>
    <dbReference type="NCBI Taxonomy" id="7917"/>
    <lineage>
        <taxon>Eukaryota</taxon>
        <taxon>Metazoa</taxon>
        <taxon>Chordata</taxon>
        <taxon>Craniata</taxon>
        <taxon>Vertebrata</taxon>
        <taxon>Euteleostomi</taxon>
        <taxon>Actinopterygii</taxon>
        <taxon>Neopterygii</taxon>
        <taxon>Holostei</taxon>
        <taxon>Semionotiformes</taxon>
        <taxon>Lepisosteidae</taxon>
        <taxon>Atractosteus</taxon>
    </lineage>
</organism>
<evidence type="ECO:0000256" key="4">
    <source>
        <dbReference type="ARBA" id="ARBA00022989"/>
    </source>
</evidence>
<feature type="binding site" evidence="6">
    <location>
        <position position="976"/>
    </location>
    <ligand>
        <name>Na(+)</name>
        <dbReference type="ChEBI" id="CHEBI:29101"/>
        <label>1</label>
    </ligand>
</feature>
<accession>A0A8J7NM49</accession>
<evidence type="ECO:0000256" key="7">
    <source>
        <dbReference type="PIRSR" id="PIRSR600175-2"/>
    </source>
</evidence>
<feature type="transmembrane region" description="Helical" evidence="9">
    <location>
        <begin position="1037"/>
        <end position="1056"/>
    </location>
</feature>
<evidence type="ECO:0000256" key="9">
    <source>
        <dbReference type="SAM" id="Phobius"/>
    </source>
</evidence>
<keyword evidence="8" id="KW-0769">Symport</keyword>
<keyword evidence="2 8" id="KW-0813">Transport</keyword>
<dbReference type="PANTHER" id="PTHR11616:SF286">
    <property type="entry name" value="SODIUM- AND CHLORIDE-DEPENDENT NEUTRAL AND BASIC AMINO ACID TRANSPORTER B(0+)"/>
    <property type="match status" value="1"/>
</dbReference>
<dbReference type="GO" id="GO:0015657">
    <property type="term" value="F:branched-chain amino acid:sodium symporter activity"/>
    <property type="evidence" value="ECO:0007669"/>
    <property type="project" value="TreeGrafter"/>
</dbReference>